<feature type="compositionally biased region" description="Gly residues" evidence="1">
    <location>
        <begin position="73"/>
        <end position="97"/>
    </location>
</feature>
<proteinExistence type="predicted"/>
<keyword evidence="3" id="KW-1185">Reference proteome</keyword>
<dbReference type="EMBL" id="AOME01000054">
    <property type="protein sequence ID" value="EMA52504.1"/>
    <property type="molecule type" value="Genomic_DNA"/>
</dbReference>
<comment type="caution">
    <text evidence="2">The sequence shown here is derived from an EMBL/GenBank/DDBJ whole genome shotgun (WGS) entry which is preliminary data.</text>
</comment>
<dbReference type="Proteomes" id="UP000011625">
    <property type="component" value="Unassembled WGS sequence"/>
</dbReference>
<organism evidence="2 3">
    <name type="scientific">Halococcus salifodinae DSM 8989</name>
    <dbReference type="NCBI Taxonomy" id="1227456"/>
    <lineage>
        <taxon>Archaea</taxon>
        <taxon>Methanobacteriati</taxon>
        <taxon>Methanobacteriota</taxon>
        <taxon>Stenosarchaea group</taxon>
        <taxon>Halobacteria</taxon>
        <taxon>Halobacteriales</taxon>
        <taxon>Halococcaceae</taxon>
        <taxon>Halococcus</taxon>
    </lineage>
</organism>
<dbReference type="AlphaFoldDB" id="M0N5Y1"/>
<name>M0N5Y1_9EURY</name>
<gene>
    <name evidence="2" type="ORF">C450_10413</name>
</gene>
<evidence type="ECO:0000313" key="2">
    <source>
        <dbReference type="EMBL" id="EMA52504.1"/>
    </source>
</evidence>
<dbReference type="PATRIC" id="fig|1227456.3.peg.2104"/>
<evidence type="ECO:0000313" key="3">
    <source>
        <dbReference type="Proteomes" id="UP000011625"/>
    </source>
</evidence>
<protein>
    <submittedName>
        <fullName evidence="2">Uncharacterized protein</fullName>
    </submittedName>
</protein>
<dbReference type="OrthoDB" id="204348at2157"/>
<reference evidence="2 3" key="1">
    <citation type="journal article" date="2014" name="PLoS Genet.">
        <title>Phylogenetically driven sequencing of extremely halophilic archaea reveals strategies for static and dynamic osmo-response.</title>
        <authorList>
            <person name="Becker E.A."/>
            <person name="Seitzer P.M."/>
            <person name="Tritt A."/>
            <person name="Larsen D."/>
            <person name="Krusor M."/>
            <person name="Yao A.I."/>
            <person name="Wu D."/>
            <person name="Madern D."/>
            <person name="Eisen J.A."/>
            <person name="Darling A.E."/>
            <person name="Facciotti M.T."/>
        </authorList>
    </citation>
    <scope>NUCLEOTIDE SEQUENCE [LARGE SCALE GENOMIC DNA]</scope>
    <source>
        <strain evidence="2 3">DSM 8989</strain>
    </source>
</reference>
<dbReference type="Pfam" id="PF19113">
    <property type="entry name" value="DUF5799"/>
    <property type="match status" value="1"/>
</dbReference>
<dbReference type="RefSeq" id="WP_005043199.1">
    <property type="nucleotide sequence ID" value="NZ_AOME01000054.1"/>
</dbReference>
<feature type="region of interest" description="Disordered" evidence="1">
    <location>
        <begin position="69"/>
        <end position="121"/>
    </location>
</feature>
<dbReference type="InterPro" id="IPR043821">
    <property type="entry name" value="DUF5799"/>
</dbReference>
<feature type="compositionally biased region" description="Basic and acidic residues" evidence="1">
    <location>
        <begin position="112"/>
        <end position="121"/>
    </location>
</feature>
<sequence>MSDREWSDRIAGDRMAVDQEFASTVENSQFSRQQWGLIMTAVEFEVEGSAGGEDRLVANTDNLPHIMPELDNVGGGMGGMGAMSGEGSGGNDDGGVFGSIKNALGMGGDGGTDQKRIDDAERLTQRYADELQQRLEDRGKWDDIRASAGN</sequence>
<evidence type="ECO:0000256" key="1">
    <source>
        <dbReference type="SAM" id="MobiDB-lite"/>
    </source>
</evidence>
<accession>M0N5Y1</accession>